<dbReference type="InterPro" id="IPR001789">
    <property type="entry name" value="Sig_transdc_resp-reg_receiver"/>
</dbReference>
<dbReference type="Gene3D" id="3.30.450.40">
    <property type="match status" value="1"/>
</dbReference>
<dbReference type="Proteomes" id="UP001149074">
    <property type="component" value="Unassembled WGS sequence"/>
</dbReference>
<dbReference type="SMART" id="SM00065">
    <property type="entry name" value="GAF"/>
    <property type="match status" value="1"/>
</dbReference>
<dbReference type="Pfam" id="PF00512">
    <property type="entry name" value="HisKA"/>
    <property type="match status" value="1"/>
</dbReference>
<dbReference type="InterPro" id="IPR050956">
    <property type="entry name" value="2C_system_His_kinase"/>
</dbReference>
<dbReference type="OrthoDB" id="303614at2759"/>
<evidence type="ECO:0000256" key="1">
    <source>
        <dbReference type="ARBA" id="ARBA00022553"/>
    </source>
</evidence>
<dbReference type="SMART" id="SM00448">
    <property type="entry name" value="REC"/>
    <property type="match status" value="1"/>
</dbReference>
<dbReference type="PANTHER" id="PTHR43719:SF11">
    <property type="entry name" value="HISTIDINE KINASE_RESPONSE REGULATOR, PUTATIVE-RELATED"/>
    <property type="match status" value="1"/>
</dbReference>
<organism evidence="8 9">
    <name type="scientific">Penicillium argentinense</name>
    <dbReference type="NCBI Taxonomy" id="1131581"/>
    <lineage>
        <taxon>Eukaryota</taxon>
        <taxon>Fungi</taxon>
        <taxon>Dikarya</taxon>
        <taxon>Ascomycota</taxon>
        <taxon>Pezizomycotina</taxon>
        <taxon>Eurotiomycetes</taxon>
        <taxon>Eurotiomycetidae</taxon>
        <taxon>Eurotiales</taxon>
        <taxon>Aspergillaceae</taxon>
        <taxon>Penicillium</taxon>
    </lineage>
</organism>
<dbReference type="CDD" id="cd00082">
    <property type="entry name" value="HisKA"/>
    <property type="match status" value="1"/>
</dbReference>
<reference evidence="8" key="2">
    <citation type="journal article" date="2023" name="IMA Fungus">
        <title>Comparative genomic study of the Penicillium genus elucidates a diverse pangenome and 15 lateral gene transfer events.</title>
        <authorList>
            <person name="Petersen C."/>
            <person name="Sorensen T."/>
            <person name="Nielsen M.R."/>
            <person name="Sondergaard T.E."/>
            <person name="Sorensen J.L."/>
            <person name="Fitzpatrick D.A."/>
            <person name="Frisvad J.C."/>
            <person name="Nielsen K.L."/>
        </authorList>
    </citation>
    <scope>NUCLEOTIDE SEQUENCE</scope>
    <source>
        <strain evidence="8">IBT 30761</strain>
    </source>
</reference>
<dbReference type="PRINTS" id="PR00344">
    <property type="entry name" value="BCTRLSENSOR"/>
</dbReference>
<feature type="domain" description="Response regulatory" evidence="7">
    <location>
        <begin position="1085"/>
        <end position="1203"/>
    </location>
</feature>
<feature type="region of interest" description="Disordered" evidence="5">
    <location>
        <begin position="283"/>
        <end position="355"/>
    </location>
</feature>
<dbReference type="InterPro" id="IPR011006">
    <property type="entry name" value="CheY-like_superfamily"/>
</dbReference>
<dbReference type="InterPro" id="IPR003018">
    <property type="entry name" value="GAF"/>
</dbReference>
<accession>A0A9W9FFJ0</accession>
<dbReference type="PANTHER" id="PTHR43719">
    <property type="entry name" value="TWO-COMPONENT HISTIDINE KINASE"/>
    <property type="match status" value="1"/>
</dbReference>
<evidence type="ECO:0000313" key="9">
    <source>
        <dbReference type="Proteomes" id="UP001149074"/>
    </source>
</evidence>
<dbReference type="InterPro" id="IPR004358">
    <property type="entry name" value="Sig_transdc_His_kin-like_C"/>
</dbReference>
<keyword evidence="2" id="KW-0808">Transferase</keyword>
<evidence type="ECO:0000256" key="4">
    <source>
        <dbReference type="PROSITE-ProRule" id="PRU00169"/>
    </source>
</evidence>
<keyword evidence="1 4" id="KW-0597">Phosphoprotein</keyword>
<feature type="compositionally biased region" description="Polar residues" evidence="5">
    <location>
        <begin position="328"/>
        <end position="343"/>
    </location>
</feature>
<dbReference type="InterPro" id="IPR005467">
    <property type="entry name" value="His_kinase_dom"/>
</dbReference>
<dbReference type="GO" id="GO:0000155">
    <property type="term" value="F:phosphorelay sensor kinase activity"/>
    <property type="evidence" value="ECO:0007669"/>
    <property type="project" value="InterPro"/>
</dbReference>
<keyword evidence="3" id="KW-0418">Kinase</keyword>
<dbReference type="FunFam" id="3.30.450.40:FF:000083">
    <property type="entry name" value="Sensor histidine kinase/response regulator, putative (AFU_orthologue AFUA_4G00660)"/>
    <property type="match status" value="1"/>
</dbReference>
<gene>
    <name evidence="8" type="ORF">N7532_006053</name>
</gene>
<evidence type="ECO:0000256" key="3">
    <source>
        <dbReference type="ARBA" id="ARBA00022777"/>
    </source>
</evidence>
<dbReference type="SMART" id="SM00388">
    <property type="entry name" value="HisKA"/>
    <property type="match status" value="1"/>
</dbReference>
<dbReference type="FunFam" id="3.30.565.10:FF:000201">
    <property type="entry name" value="Sensor histidine kinase/response regulator, putative (AFU_orthologue AFUA_4G01020)"/>
    <property type="match status" value="1"/>
</dbReference>
<keyword evidence="9" id="KW-1185">Reference proteome</keyword>
<dbReference type="InterPro" id="IPR036890">
    <property type="entry name" value="HATPase_C_sf"/>
</dbReference>
<evidence type="ECO:0000259" key="6">
    <source>
        <dbReference type="PROSITE" id="PS50109"/>
    </source>
</evidence>
<reference evidence="8" key="1">
    <citation type="submission" date="2022-11" db="EMBL/GenBank/DDBJ databases">
        <authorList>
            <person name="Petersen C."/>
        </authorList>
    </citation>
    <scope>NUCLEOTIDE SEQUENCE</scope>
    <source>
        <strain evidence="8">IBT 30761</strain>
    </source>
</reference>
<evidence type="ECO:0000313" key="8">
    <source>
        <dbReference type="EMBL" id="KAJ5099052.1"/>
    </source>
</evidence>
<dbReference type="SUPFAM" id="SSF55781">
    <property type="entry name" value="GAF domain-like"/>
    <property type="match status" value="1"/>
</dbReference>
<evidence type="ECO:0000256" key="5">
    <source>
        <dbReference type="SAM" id="MobiDB-lite"/>
    </source>
</evidence>
<dbReference type="Pfam" id="PF02518">
    <property type="entry name" value="HATPase_c"/>
    <property type="match status" value="1"/>
</dbReference>
<dbReference type="InterPro" id="IPR029016">
    <property type="entry name" value="GAF-like_dom_sf"/>
</dbReference>
<dbReference type="Gene3D" id="1.10.287.130">
    <property type="match status" value="1"/>
</dbReference>
<dbReference type="InterPro" id="IPR003661">
    <property type="entry name" value="HisK_dim/P_dom"/>
</dbReference>
<dbReference type="PROSITE" id="PS50110">
    <property type="entry name" value="RESPONSE_REGULATORY"/>
    <property type="match status" value="1"/>
</dbReference>
<dbReference type="Gene3D" id="3.40.50.2300">
    <property type="match status" value="1"/>
</dbReference>
<feature type="modified residue" description="4-aspartylphosphate" evidence="4">
    <location>
        <position position="1136"/>
    </location>
</feature>
<dbReference type="SMART" id="SM00387">
    <property type="entry name" value="HATPase_c"/>
    <property type="match status" value="1"/>
</dbReference>
<evidence type="ECO:0000256" key="2">
    <source>
        <dbReference type="ARBA" id="ARBA00022679"/>
    </source>
</evidence>
<protein>
    <submittedName>
        <fullName evidence="8">Uncharacterized protein</fullName>
    </submittedName>
</protein>
<sequence>MARAGSLAYNSRPSDAERERIRELSRYYCCTNRSSLYPVANETQSSQDAQTGDEQTSQADLSSDITLTALAQLGVFRLGCNRSFVSLIDGDNQYIVAEATASISLRDKDRHLPDDGIYLGARTLDLVWGVCPHTIRLFTGSDPSYGIDTDNVTANRTRYVIKDFTKEDCFKDRPYVREWPHMRFYAEVPLTSPSGYVLGSYSVVDNKPREHFGDEDIEALQEISDAIGNHLENVRIAHYHRRAERLVKGLMDFSKDQTDFDPRISSENRLQSATLNSDAIPLSMDHINTNHPPEKFSNDGSGNATGHGAHSWSTPRTEAPSPLFFAGQPSNSTKPSSLESNMSRGRPSPGEERSLESLDEAVLAATNTIHKNESLTSLADSIFNSARIPEIFTRASVLLRDAMNLEGVVFLDATRSEPSLPPPNQHAWEPLPKPVAQGQDPPVAACPPTPFGLAEPPQSNVPCEVLGLSLKPALRISAESSVRSQPVVAENVLNTMFQCFPRGQVVNLEDSVDNEDYLSFGDKAGNTQSKQSHISSIAKILAPMFPDAKYVVWLPLWDHQKSRWMAGMLSWSSDSHRGLGEEELHYFKVFGDSIISEISRVNWISTEKSKFDLLSSLSHELRSPLHGILASAELLHGTAIDSTQEEMVKMIETSGFTLLDTTDHLLAYCKINNFSRTKRSKGKHSNGDISSLESEFDLGVLIEEVTNILYTGQRAAEKGSRVVTVQPLQNLSRTSSSSSTDSENLSIVVRVDQTHSWNIRSLPGAWRRIIMNLLGNSLKWTTQGLIEISLTWSRSQANPDQPIAHVSIIDTGRGIATEFLRHKLFTPFAQEDSLVEGVGLGLSIVRQLVNSLDGHINVRSEVDIGTQVDVYIPVQYLGNADPESNPKNPLRSAEPLNACLVGFNGYPDLKEIPTGMLTVEAKRNLSIQSSLADVFMSKAGWKVSLAESLDKGQGDVAVLESSTLEGLVEPESIAKVASENGFKFLIILNNKPNSFDERLHPSFVCVSPPFGPHKLQSSVEKILKLRADSECDTPALTLEQELSETTEKLSITHIEEGPEDPVESPPIIVRPQILPLQTPADRQRHVLVVDDNEINLKIMATFMRKIGCTYETASNGLIALEKYKASNLRFDFVLMDISMPVMDGLVSTNKIRQFEKETGLPPSYIMAVTGVASDTMQQQALAAGINHYLIKPLSLLELKRSIA</sequence>
<comment type="caution">
    <text evidence="8">The sequence shown here is derived from an EMBL/GenBank/DDBJ whole genome shotgun (WGS) entry which is preliminary data.</text>
</comment>
<dbReference type="SUPFAM" id="SSF47384">
    <property type="entry name" value="Homodimeric domain of signal transducing histidine kinase"/>
    <property type="match status" value="1"/>
</dbReference>
<dbReference type="Gene3D" id="3.30.565.10">
    <property type="entry name" value="Histidine kinase-like ATPase, C-terminal domain"/>
    <property type="match status" value="1"/>
</dbReference>
<dbReference type="GeneID" id="81357526"/>
<dbReference type="PROSITE" id="PS50109">
    <property type="entry name" value="HIS_KIN"/>
    <property type="match status" value="1"/>
</dbReference>
<dbReference type="SUPFAM" id="SSF55874">
    <property type="entry name" value="ATPase domain of HSP90 chaperone/DNA topoisomerase II/histidine kinase"/>
    <property type="match status" value="1"/>
</dbReference>
<dbReference type="AlphaFoldDB" id="A0A9W9FFJ0"/>
<dbReference type="Pfam" id="PF00072">
    <property type="entry name" value="Response_reg"/>
    <property type="match status" value="1"/>
</dbReference>
<dbReference type="InterPro" id="IPR003594">
    <property type="entry name" value="HATPase_dom"/>
</dbReference>
<feature type="domain" description="Histidine kinase" evidence="6">
    <location>
        <begin position="616"/>
        <end position="876"/>
    </location>
</feature>
<dbReference type="Pfam" id="PF01590">
    <property type="entry name" value="GAF"/>
    <property type="match status" value="1"/>
</dbReference>
<evidence type="ECO:0000259" key="7">
    <source>
        <dbReference type="PROSITE" id="PS50110"/>
    </source>
</evidence>
<name>A0A9W9FFJ0_9EURO</name>
<proteinExistence type="predicted"/>
<dbReference type="InterPro" id="IPR036097">
    <property type="entry name" value="HisK_dim/P_sf"/>
</dbReference>
<dbReference type="SUPFAM" id="SSF52172">
    <property type="entry name" value="CheY-like"/>
    <property type="match status" value="1"/>
</dbReference>
<dbReference type="EMBL" id="JAPQKI010000005">
    <property type="protein sequence ID" value="KAJ5099052.1"/>
    <property type="molecule type" value="Genomic_DNA"/>
</dbReference>
<dbReference type="RefSeq" id="XP_056474706.1">
    <property type="nucleotide sequence ID" value="XM_056618547.1"/>
</dbReference>
<dbReference type="CDD" id="cd17546">
    <property type="entry name" value="REC_hyHK_CKI1_RcsC-like"/>
    <property type="match status" value="1"/>
</dbReference>